<evidence type="ECO:0000313" key="11">
    <source>
        <dbReference type="EMBL" id="KAG0150100.1"/>
    </source>
</evidence>
<evidence type="ECO:0000256" key="3">
    <source>
        <dbReference type="ARBA" id="ARBA00022679"/>
    </source>
</evidence>
<evidence type="ECO:0000313" key="12">
    <source>
        <dbReference type="Proteomes" id="UP000886653"/>
    </source>
</evidence>
<dbReference type="Proteomes" id="UP000886653">
    <property type="component" value="Unassembled WGS sequence"/>
</dbReference>
<dbReference type="InterPro" id="IPR045270">
    <property type="entry name" value="STKc_AGC"/>
</dbReference>
<dbReference type="SMART" id="SM00220">
    <property type="entry name" value="S_TKc"/>
    <property type="match status" value="1"/>
</dbReference>
<dbReference type="InterPro" id="IPR008271">
    <property type="entry name" value="Ser/Thr_kinase_AS"/>
</dbReference>
<keyword evidence="2" id="KW-0597">Phosphoprotein</keyword>
<dbReference type="PROSITE" id="PS00108">
    <property type="entry name" value="PROTEIN_KINASE_ST"/>
    <property type="match status" value="1"/>
</dbReference>
<dbReference type="InterPro" id="IPR000719">
    <property type="entry name" value="Prot_kinase_dom"/>
</dbReference>
<dbReference type="InterPro" id="IPR017441">
    <property type="entry name" value="Protein_kinase_ATP_BS"/>
</dbReference>
<dbReference type="PROSITE" id="PS50011">
    <property type="entry name" value="PROTEIN_KINASE_DOM"/>
    <property type="match status" value="1"/>
</dbReference>
<evidence type="ECO:0000256" key="2">
    <source>
        <dbReference type="ARBA" id="ARBA00022553"/>
    </source>
</evidence>
<dbReference type="InterPro" id="IPR000961">
    <property type="entry name" value="AGC-kinase_C"/>
</dbReference>
<feature type="domain" description="Protein kinase" evidence="9">
    <location>
        <begin position="34"/>
        <end position="289"/>
    </location>
</feature>
<keyword evidence="6 7" id="KW-0067">ATP-binding</keyword>
<keyword evidence="5" id="KW-0418">Kinase</keyword>
<dbReference type="InterPro" id="IPR011009">
    <property type="entry name" value="Kinase-like_dom_sf"/>
</dbReference>
<proteinExistence type="inferred from homology"/>
<dbReference type="AlphaFoldDB" id="A0A9P6TFU8"/>
<name>A0A9P6TFU8_9BASI</name>
<keyword evidence="1 8" id="KW-0723">Serine/threonine-protein kinase</keyword>
<organism evidence="11 12">
    <name type="scientific">Cronartium quercuum f. sp. fusiforme G11</name>
    <dbReference type="NCBI Taxonomy" id="708437"/>
    <lineage>
        <taxon>Eukaryota</taxon>
        <taxon>Fungi</taxon>
        <taxon>Dikarya</taxon>
        <taxon>Basidiomycota</taxon>
        <taxon>Pucciniomycotina</taxon>
        <taxon>Pucciniomycetes</taxon>
        <taxon>Pucciniales</taxon>
        <taxon>Coleosporiaceae</taxon>
        <taxon>Cronartium</taxon>
    </lineage>
</organism>
<evidence type="ECO:0000259" key="9">
    <source>
        <dbReference type="PROSITE" id="PS50011"/>
    </source>
</evidence>
<dbReference type="SUPFAM" id="SSF56112">
    <property type="entry name" value="Protein kinase-like (PK-like)"/>
    <property type="match status" value="1"/>
</dbReference>
<dbReference type="Gene3D" id="3.30.200.20">
    <property type="entry name" value="Phosphorylase Kinase, domain 1"/>
    <property type="match status" value="1"/>
</dbReference>
<evidence type="ECO:0000256" key="7">
    <source>
        <dbReference type="PROSITE-ProRule" id="PRU10141"/>
    </source>
</evidence>
<accession>A0A9P6TFU8</accession>
<dbReference type="CDD" id="cd05123">
    <property type="entry name" value="STKc_AGC"/>
    <property type="match status" value="1"/>
</dbReference>
<comment type="caution">
    <text evidence="11">The sequence shown here is derived from an EMBL/GenBank/DDBJ whole genome shotgun (WGS) entry which is preliminary data.</text>
</comment>
<evidence type="ECO:0008006" key="13">
    <source>
        <dbReference type="Google" id="ProtNLM"/>
    </source>
</evidence>
<reference evidence="11" key="1">
    <citation type="submission" date="2013-11" db="EMBL/GenBank/DDBJ databases">
        <title>Genome sequence of the fusiform rust pathogen reveals effectors for host alternation and coevolution with pine.</title>
        <authorList>
            <consortium name="DOE Joint Genome Institute"/>
            <person name="Smith K."/>
            <person name="Pendleton A."/>
            <person name="Kubisiak T."/>
            <person name="Anderson C."/>
            <person name="Salamov A."/>
            <person name="Aerts A."/>
            <person name="Riley R."/>
            <person name="Clum A."/>
            <person name="Lindquist E."/>
            <person name="Ence D."/>
            <person name="Campbell M."/>
            <person name="Kronenberg Z."/>
            <person name="Feau N."/>
            <person name="Dhillon B."/>
            <person name="Hamelin R."/>
            <person name="Burleigh J."/>
            <person name="Smith J."/>
            <person name="Yandell M."/>
            <person name="Nelson C."/>
            <person name="Grigoriev I."/>
            <person name="Davis J."/>
        </authorList>
    </citation>
    <scope>NUCLEOTIDE SEQUENCE</scope>
    <source>
        <strain evidence="11">G11</strain>
    </source>
</reference>
<dbReference type="GO" id="GO:0004674">
    <property type="term" value="F:protein serine/threonine kinase activity"/>
    <property type="evidence" value="ECO:0007669"/>
    <property type="project" value="UniProtKB-KW"/>
</dbReference>
<sequence>MNDQISYSNLLMKTSTIPFPILPPIISGSKPSHYKFIKVIGNGAFGKVWLAYSLKDEIYCAIKVISRNTRSRNRREKIKRELDALRVGQRCPFIVKLFAYFSDHDQHFIVLEFVQGGDLFNVTNWASDSIRTITAVKFYVAEISIALHHLHSQGYIYRDLKRENVLIDLHGHLKLTDFGLSKVLDSKRKNSFCGTREFMAPEMKEGKRRGNYGFEIDWYALGCLAYEMLMGHLPDQYGFGKRNRWSNLHKLSFRVDLDDHCRDFITSLLKPDPKTRLASLREVKKHPWMIDIDWNILTMVAYEAPIIPKLHGPDDLRYFPDLKSS</sequence>
<feature type="domain" description="AGC-kinase C-terminal" evidence="10">
    <location>
        <begin position="290"/>
        <end position="325"/>
    </location>
</feature>
<dbReference type="FunFam" id="1.10.510.10:FF:000571">
    <property type="entry name" value="Maternal embryonic leucine zipper kinase"/>
    <property type="match status" value="1"/>
</dbReference>
<dbReference type="PROSITE" id="PS51285">
    <property type="entry name" value="AGC_KINASE_CTER"/>
    <property type="match status" value="1"/>
</dbReference>
<evidence type="ECO:0000259" key="10">
    <source>
        <dbReference type="PROSITE" id="PS51285"/>
    </source>
</evidence>
<evidence type="ECO:0000256" key="6">
    <source>
        <dbReference type="ARBA" id="ARBA00022840"/>
    </source>
</evidence>
<protein>
    <recommendedName>
        <fullName evidence="13">Protein kinase domain-containing protein</fullName>
    </recommendedName>
</protein>
<evidence type="ECO:0000256" key="8">
    <source>
        <dbReference type="RuleBase" id="RU000304"/>
    </source>
</evidence>
<keyword evidence="12" id="KW-1185">Reference proteome</keyword>
<dbReference type="Pfam" id="PF00069">
    <property type="entry name" value="Pkinase"/>
    <property type="match status" value="1"/>
</dbReference>
<evidence type="ECO:0000256" key="5">
    <source>
        <dbReference type="ARBA" id="ARBA00022777"/>
    </source>
</evidence>
<gene>
    <name evidence="11" type="ORF">CROQUDRAFT_130870</name>
</gene>
<dbReference type="GO" id="GO:0005524">
    <property type="term" value="F:ATP binding"/>
    <property type="evidence" value="ECO:0007669"/>
    <property type="project" value="UniProtKB-UniRule"/>
</dbReference>
<dbReference type="OrthoDB" id="2502876at2759"/>
<dbReference type="Gene3D" id="1.10.510.10">
    <property type="entry name" value="Transferase(Phosphotransferase) domain 1"/>
    <property type="match status" value="1"/>
</dbReference>
<dbReference type="PROSITE" id="PS00107">
    <property type="entry name" value="PROTEIN_KINASE_ATP"/>
    <property type="match status" value="1"/>
</dbReference>
<dbReference type="EMBL" id="MU167222">
    <property type="protein sequence ID" value="KAG0150100.1"/>
    <property type="molecule type" value="Genomic_DNA"/>
</dbReference>
<feature type="binding site" evidence="7">
    <location>
        <position position="63"/>
    </location>
    <ligand>
        <name>ATP</name>
        <dbReference type="ChEBI" id="CHEBI:30616"/>
    </ligand>
</feature>
<comment type="similarity">
    <text evidence="8">Belongs to the protein kinase superfamily.</text>
</comment>
<evidence type="ECO:0000256" key="4">
    <source>
        <dbReference type="ARBA" id="ARBA00022741"/>
    </source>
</evidence>
<keyword evidence="4 7" id="KW-0547">Nucleotide-binding</keyword>
<evidence type="ECO:0000256" key="1">
    <source>
        <dbReference type="ARBA" id="ARBA00022527"/>
    </source>
</evidence>
<keyword evidence="3" id="KW-0808">Transferase</keyword>
<dbReference type="PANTHER" id="PTHR24351">
    <property type="entry name" value="RIBOSOMAL PROTEIN S6 KINASE"/>
    <property type="match status" value="1"/>
</dbReference>